<dbReference type="RefSeq" id="WP_011008513.1">
    <property type="nucleotide sequence ID" value="NC_003364.1"/>
</dbReference>
<dbReference type="HOGENOM" id="CLU_029902_0_0_2"/>
<name>Q8ZVL1_PYRAE</name>
<dbReference type="AlphaFoldDB" id="Q8ZVL1"/>
<evidence type="ECO:0000259" key="1">
    <source>
        <dbReference type="Pfam" id="PF07775"/>
    </source>
</evidence>
<organism evidence="2 3">
    <name type="scientific">Pyrobaculum aerophilum (strain ATCC 51768 / DSM 7523 / JCM 9630 / CIP 104966 / NBRC 100827 / IM2)</name>
    <dbReference type="NCBI Taxonomy" id="178306"/>
    <lineage>
        <taxon>Archaea</taxon>
        <taxon>Thermoproteota</taxon>
        <taxon>Thermoprotei</taxon>
        <taxon>Thermoproteales</taxon>
        <taxon>Thermoproteaceae</taxon>
        <taxon>Pyrobaculum</taxon>
    </lineage>
</organism>
<reference evidence="2 3" key="1">
    <citation type="journal article" date="2002" name="Proc. Natl. Acad. Sci. U.S.A.">
        <title>Genome sequence of the hyperthermophilic crenarchaeon Pyrobaculum aerophilum.</title>
        <authorList>
            <person name="Fitz-Gibbon S.T."/>
            <person name="Ladner H."/>
            <person name="Kim U.J."/>
            <person name="Stetter K.O."/>
            <person name="Simon M.I."/>
            <person name="Miller J.H."/>
        </authorList>
    </citation>
    <scope>NUCLEOTIDE SEQUENCE [LARGE SCALE GENOMIC DNA]</scope>
    <source>
        <strain evidence="3">ATCC 51768 / DSM 7523 / JCM 9630 / CIP 104966 / NBRC 100827 / IM2</strain>
    </source>
</reference>
<gene>
    <name evidence="2" type="ordered locus">PAE2230</name>
</gene>
<dbReference type="InParanoid" id="Q8ZVL1"/>
<proteinExistence type="predicted"/>
<dbReference type="Proteomes" id="UP000002439">
    <property type="component" value="Chromosome"/>
</dbReference>
<dbReference type="EnsemblBacteria" id="AAL64045">
    <property type="protein sequence ID" value="AAL64045"/>
    <property type="gene ID" value="PAE2230"/>
</dbReference>
<dbReference type="eggNOG" id="arCOG09780">
    <property type="taxonomic scope" value="Archaea"/>
</dbReference>
<dbReference type="EMBL" id="AE009441">
    <property type="protein sequence ID" value="AAL64045.1"/>
    <property type="molecule type" value="Genomic_DNA"/>
</dbReference>
<keyword evidence="3" id="KW-1185">Reference proteome</keyword>
<dbReference type="GeneID" id="1464379"/>
<dbReference type="KEGG" id="pai:PAE2230"/>
<dbReference type="PATRIC" id="fig|178306.9.peg.1658"/>
<evidence type="ECO:0000313" key="2">
    <source>
        <dbReference type="EMBL" id="AAL64045.1"/>
    </source>
</evidence>
<feature type="domain" description="PaRep2b" evidence="1">
    <location>
        <begin position="2"/>
        <end position="486"/>
    </location>
</feature>
<evidence type="ECO:0000313" key="3">
    <source>
        <dbReference type="Proteomes" id="UP000002439"/>
    </source>
</evidence>
<dbReference type="Pfam" id="PF07775">
    <property type="entry name" value="PaRep2b"/>
    <property type="match status" value="1"/>
</dbReference>
<accession>Q8ZVL1</accession>
<sequence length="496" mass="55625">MLKALVPELPTLHKLRDALAEFADSFSVVTNEVVKREFGIDLAYDVRNKSFSKIEEAVTMTEDYVYKNIAVRRGPLDTSGDYPKTVIRLKLGGEEVAYINMYWTGMALQAKFVGSRENVEHLASIIRALGGKAEIKRMGNGWGVELTTDGIIAIRHNGWLNAVRSFVEDLREYGKRHGKELINKERYEKIIKDIEAGPNTVKFAGAEFSVYYKGSKIMVEYQPTSETSKNAAVSTLRAKGLREGEHFTVTKQGVYEIRVTGESYAKAVEALAQSGLKEGEQYAVDGRRHVIRVKAEHKDAVVNALKAAGLGEGKHFATRSSGHHVIHITYDGLREIQRMALKGDVEAEHFIRGLKDVLKRRYGDDAVKKMIEVITPAREEGTIELPLAARDEKGSVVARIVGLKYEFVENGKPVSQCSGKDCRLRIIAEYETGAEREQFKMEWYWKKKLEKRGGTTITYYYEIAVIYLKDVVEVAVSKALTGKDVKKAMCNSMPAI</sequence>
<dbReference type="STRING" id="178306.PAE2230"/>
<dbReference type="InterPro" id="IPR011689">
    <property type="entry name" value="PaRep2b"/>
</dbReference>
<protein>
    <submittedName>
        <fullName evidence="2">PaREP2b</fullName>
    </submittedName>
</protein>